<evidence type="ECO:0000256" key="6">
    <source>
        <dbReference type="ARBA" id="ARBA00023242"/>
    </source>
</evidence>
<accession>A0A8H7SML6</accession>
<dbReference type="AlphaFoldDB" id="A0A8H7SML6"/>
<sequence>MGVKQKSTQSTQSNGLNQPSEKDREREKRRRAAESNVGKEFQTLDFNSMDISVLRKYARVHKIKTKTKGNKEELAASVSRHFANQTVKELDTITCFLYTAHYKDSVLRLPLHI</sequence>
<evidence type="ECO:0000256" key="2">
    <source>
        <dbReference type="ARBA" id="ARBA00006283"/>
    </source>
</evidence>
<keyword evidence="6" id="KW-0539">Nucleus</keyword>
<keyword evidence="4" id="KW-0805">Transcription regulation</keyword>
<dbReference type="GO" id="GO:0005634">
    <property type="term" value="C:nucleus"/>
    <property type="evidence" value="ECO:0007669"/>
    <property type="project" value="UniProtKB-SubCell"/>
</dbReference>
<dbReference type="Gene3D" id="6.10.160.20">
    <property type="match status" value="1"/>
</dbReference>
<dbReference type="PANTHER" id="PTHR13286">
    <property type="entry name" value="SAP30"/>
    <property type="match status" value="1"/>
</dbReference>
<dbReference type="InterPro" id="IPR024145">
    <property type="entry name" value="His_deAcase_SAP30/SAP30L"/>
</dbReference>
<evidence type="ECO:0000256" key="3">
    <source>
        <dbReference type="ARBA" id="ARBA00022491"/>
    </source>
</evidence>
<dbReference type="EMBL" id="JAEPRE010000176">
    <property type="protein sequence ID" value="KAG2230922.1"/>
    <property type="molecule type" value="Genomic_DNA"/>
</dbReference>
<proteinExistence type="inferred from homology"/>
<keyword evidence="3" id="KW-0678">Repressor</keyword>
<evidence type="ECO:0000313" key="9">
    <source>
        <dbReference type="EMBL" id="KAG2230922.1"/>
    </source>
</evidence>
<keyword evidence="5" id="KW-0804">Transcription</keyword>
<reference evidence="9" key="1">
    <citation type="submission" date="2021-01" db="EMBL/GenBank/DDBJ databases">
        <title>Metabolic potential, ecology and presence of endohyphal bacteria is reflected in genomic diversity of Mucoromycotina.</title>
        <authorList>
            <person name="Muszewska A."/>
            <person name="Okrasinska A."/>
            <person name="Steczkiewicz K."/>
            <person name="Drgas O."/>
            <person name="Orlowska M."/>
            <person name="Perlinska-Lenart U."/>
            <person name="Aleksandrzak-Piekarczyk T."/>
            <person name="Szatraj K."/>
            <person name="Zielenkiewicz U."/>
            <person name="Pilsyk S."/>
            <person name="Malc E."/>
            <person name="Mieczkowski P."/>
            <person name="Kruszewska J.S."/>
            <person name="Biernat P."/>
            <person name="Pawlowska J."/>
        </authorList>
    </citation>
    <scope>NUCLEOTIDE SEQUENCE</scope>
    <source>
        <strain evidence="9">WA0000018081</strain>
    </source>
</reference>
<comment type="caution">
    <text evidence="9">The sequence shown here is derived from an EMBL/GenBank/DDBJ whole genome shotgun (WGS) entry which is preliminary data.</text>
</comment>
<evidence type="ECO:0000259" key="8">
    <source>
        <dbReference type="Pfam" id="PF13867"/>
    </source>
</evidence>
<comment type="subcellular location">
    <subcellularLocation>
        <location evidence="1">Nucleus</location>
    </subcellularLocation>
</comment>
<feature type="domain" description="Histone deacetylase complex subunit SAP30 Sin3 binding" evidence="8">
    <location>
        <begin position="50"/>
        <end position="100"/>
    </location>
</feature>
<name>A0A8H7SML6_9FUNG</name>
<feature type="compositionally biased region" description="Polar residues" evidence="7">
    <location>
        <begin position="1"/>
        <end position="19"/>
    </location>
</feature>
<dbReference type="Pfam" id="PF13867">
    <property type="entry name" value="SAP30_Sin3_bdg"/>
    <property type="match status" value="1"/>
</dbReference>
<protein>
    <recommendedName>
        <fullName evidence="8">Histone deacetylase complex subunit SAP30 Sin3 binding domain-containing protein</fullName>
    </recommendedName>
</protein>
<organism evidence="9 10">
    <name type="scientific">Thamnidium elegans</name>
    <dbReference type="NCBI Taxonomy" id="101142"/>
    <lineage>
        <taxon>Eukaryota</taxon>
        <taxon>Fungi</taxon>
        <taxon>Fungi incertae sedis</taxon>
        <taxon>Mucoromycota</taxon>
        <taxon>Mucoromycotina</taxon>
        <taxon>Mucoromycetes</taxon>
        <taxon>Mucorales</taxon>
        <taxon>Mucorineae</taxon>
        <taxon>Mucoraceae</taxon>
        <taxon>Thamnidium</taxon>
    </lineage>
</organism>
<gene>
    <name evidence="9" type="ORF">INT48_003322</name>
</gene>
<dbReference type="Proteomes" id="UP000613177">
    <property type="component" value="Unassembled WGS sequence"/>
</dbReference>
<evidence type="ECO:0000256" key="1">
    <source>
        <dbReference type="ARBA" id="ARBA00004123"/>
    </source>
</evidence>
<evidence type="ECO:0000313" key="10">
    <source>
        <dbReference type="Proteomes" id="UP000613177"/>
    </source>
</evidence>
<dbReference type="InterPro" id="IPR025718">
    <property type="entry name" value="SAP30_Sin3-bd"/>
</dbReference>
<dbReference type="InterPro" id="IPR038291">
    <property type="entry name" value="SAP30_C_sf"/>
</dbReference>
<keyword evidence="10" id="KW-1185">Reference proteome</keyword>
<evidence type="ECO:0000256" key="5">
    <source>
        <dbReference type="ARBA" id="ARBA00023163"/>
    </source>
</evidence>
<comment type="similarity">
    <text evidence="2">Belongs to the SAP30 family.</text>
</comment>
<evidence type="ECO:0000256" key="4">
    <source>
        <dbReference type="ARBA" id="ARBA00023015"/>
    </source>
</evidence>
<feature type="region of interest" description="Disordered" evidence="7">
    <location>
        <begin position="1"/>
        <end position="38"/>
    </location>
</feature>
<evidence type="ECO:0000256" key="7">
    <source>
        <dbReference type="SAM" id="MobiDB-lite"/>
    </source>
</evidence>
<dbReference type="OrthoDB" id="510958at2759"/>